<dbReference type="InterPro" id="IPR036772">
    <property type="entry name" value="SRCR-like_dom_sf"/>
</dbReference>
<dbReference type="PROSITE" id="PS00420">
    <property type="entry name" value="SRCR_1"/>
    <property type="match status" value="1"/>
</dbReference>
<keyword evidence="5" id="KW-0812">Transmembrane</keyword>
<evidence type="ECO:0000256" key="2">
    <source>
        <dbReference type="ARBA" id="ARBA00022737"/>
    </source>
</evidence>
<reference evidence="8" key="2">
    <citation type="submission" date="2017-05" db="UniProtKB">
        <authorList>
            <consortium name="EnsemblMetazoa"/>
        </authorList>
    </citation>
    <scope>IDENTIFICATION</scope>
</reference>
<evidence type="ECO:0000313" key="9">
    <source>
        <dbReference type="Proteomes" id="UP000007879"/>
    </source>
</evidence>
<feature type="chain" id="PRO_5010862338" description="SRCR domain-containing protein" evidence="6">
    <location>
        <begin position="25"/>
        <end position="338"/>
    </location>
</feature>
<dbReference type="SUPFAM" id="SSF56487">
    <property type="entry name" value="SRCR-like"/>
    <property type="match status" value="2"/>
</dbReference>
<dbReference type="EnsemblMetazoa" id="Aqu2.1.24497_001">
    <property type="protein sequence ID" value="Aqu2.1.24497_001"/>
    <property type="gene ID" value="Aqu2.1.24497"/>
</dbReference>
<dbReference type="Pfam" id="PF00530">
    <property type="entry name" value="SRCR"/>
    <property type="match status" value="2"/>
</dbReference>
<comment type="caution">
    <text evidence="4">Lacks conserved residue(s) required for the propagation of feature annotation.</text>
</comment>
<accession>A0A1X7U963</accession>
<dbReference type="PRINTS" id="PR00258">
    <property type="entry name" value="SPERACTRCPTR"/>
</dbReference>
<evidence type="ECO:0000259" key="7">
    <source>
        <dbReference type="PROSITE" id="PS50287"/>
    </source>
</evidence>
<reference evidence="9" key="1">
    <citation type="journal article" date="2010" name="Nature">
        <title>The Amphimedon queenslandica genome and the evolution of animal complexity.</title>
        <authorList>
            <person name="Srivastava M."/>
            <person name="Simakov O."/>
            <person name="Chapman J."/>
            <person name="Fahey B."/>
            <person name="Gauthier M.E."/>
            <person name="Mitros T."/>
            <person name="Richards G.S."/>
            <person name="Conaco C."/>
            <person name="Dacre M."/>
            <person name="Hellsten U."/>
            <person name="Larroux C."/>
            <person name="Putnam N.H."/>
            <person name="Stanke M."/>
            <person name="Adamska M."/>
            <person name="Darling A."/>
            <person name="Degnan S.M."/>
            <person name="Oakley T.H."/>
            <person name="Plachetzki D.C."/>
            <person name="Zhai Y."/>
            <person name="Adamski M."/>
            <person name="Calcino A."/>
            <person name="Cummins S.F."/>
            <person name="Goodstein D.M."/>
            <person name="Harris C."/>
            <person name="Jackson D.J."/>
            <person name="Leys S.P."/>
            <person name="Shu S."/>
            <person name="Woodcroft B.J."/>
            <person name="Vervoort M."/>
            <person name="Kosik K.S."/>
            <person name="Manning G."/>
            <person name="Degnan B.M."/>
            <person name="Rokhsar D.S."/>
        </authorList>
    </citation>
    <scope>NUCLEOTIDE SEQUENCE [LARGE SCALE GENOMIC DNA]</scope>
</reference>
<keyword evidence="3" id="KW-1015">Disulfide bond</keyword>
<dbReference type="EnsemblMetazoa" id="XM_011407404.2">
    <property type="protein sequence ID" value="XP_011405706.1"/>
    <property type="gene ID" value="LOC105313740"/>
</dbReference>
<dbReference type="Gene3D" id="3.10.250.10">
    <property type="entry name" value="SRCR-like domain"/>
    <property type="match status" value="2"/>
</dbReference>
<feature type="transmembrane region" description="Helical" evidence="5">
    <location>
        <begin position="290"/>
        <end position="320"/>
    </location>
</feature>
<keyword evidence="5" id="KW-1133">Transmembrane helix</keyword>
<evidence type="ECO:0000256" key="3">
    <source>
        <dbReference type="ARBA" id="ARBA00023157"/>
    </source>
</evidence>
<dbReference type="GO" id="GO:0016020">
    <property type="term" value="C:membrane"/>
    <property type="evidence" value="ECO:0007669"/>
    <property type="project" value="InterPro"/>
</dbReference>
<keyword evidence="5" id="KW-0472">Membrane</keyword>
<evidence type="ECO:0000256" key="1">
    <source>
        <dbReference type="ARBA" id="ARBA00022729"/>
    </source>
</evidence>
<protein>
    <recommendedName>
        <fullName evidence="7">SRCR domain-containing protein</fullName>
    </recommendedName>
</protein>
<evidence type="ECO:0000256" key="6">
    <source>
        <dbReference type="SAM" id="SignalP"/>
    </source>
</evidence>
<keyword evidence="2" id="KW-0677">Repeat</keyword>
<dbReference type="Proteomes" id="UP000007879">
    <property type="component" value="Unassembled WGS sequence"/>
</dbReference>
<dbReference type="InterPro" id="IPR001190">
    <property type="entry name" value="SRCR"/>
</dbReference>
<dbReference type="KEGG" id="aqu:105313740"/>
<feature type="domain" description="SRCR" evidence="7">
    <location>
        <begin position="163"/>
        <end position="266"/>
    </location>
</feature>
<feature type="domain" description="SRCR" evidence="7">
    <location>
        <begin position="32"/>
        <end position="150"/>
    </location>
</feature>
<gene>
    <name evidence="8" type="primary">105313740</name>
</gene>
<dbReference type="InParanoid" id="A0A1X7U963"/>
<sequence length="338" mass="36532">MSPVLLLVLICLSVLSIISLPADALLYANGDVRLNRNGSVSIDNTLGVLEVYINDEWGTVCSDGFGTGSAAAVCRQLGYLDSLSYGLPSKYNLQTPVGPPVLTDVQCPVGIDYAASGYLHILRCPHSTSSTNSCNNNNNNDDDVIAIQCNEVLITSNPYNGQIRLVNGPIQSTGLLEIYLYNDWGTVCGEEFNKAAADSACRQLGYTESFNYTITPNSMTSPVWVDDITCTESESCFSTNCVNDDQSEVTSGPCAGHAMDISLSCTFVSTDGDTLLSGNEFICRIHGVDVLVIVLSSVFGFFFLTCLCVLITCIVCCYTVRTCPLYAYKQKRKYQGLI</sequence>
<proteinExistence type="predicted"/>
<dbReference type="AlphaFoldDB" id="A0A1X7U963"/>
<keyword evidence="1 6" id="KW-0732">Signal</keyword>
<feature type="signal peptide" evidence="6">
    <location>
        <begin position="1"/>
        <end position="24"/>
    </location>
</feature>
<dbReference type="OrthoDB" id="6380398at2759"/>
<organism evidence="8">
    <name type="scientific">Amphimedon queenslandica</name>
    <name type="common">Sponge</name>
    <dbReference type="NCBI Taxonomy" id="400682"/>
    <lineage>
        <taxon>Eukaryota</taxon>
        <taxon>Metazoa</taxon>
        <taxon>Porifera</taxon>
        <taxon>Demospongiae</taxon>
        <taxon>Heteroscleromorpha</taxon>
        <taxon>Haplosclerida</taxon>
        <taxon>Niphatidae</taxon>
        <taxon>Amphimedon</taxon>
    </lineage>
</organism>
<dbReference type="PANTHER" id="PTHR19331:SF487">
    <property type="entry name" value="SOLUBLE SCAVENGER RECEPTOR CYSTEINE-RICH DOMAIN-CONTAINING PROTEIN SSC5D"/>
    <property type="match status" value="1"/>
</dbReference>
<dbReference type="PROSITE" id="PS50287">
    <property type="entry name" value="SRCR_2"/>
    <property type="match status" value="2"/>
</dbReference>
<evidence type="ECO:0000256" key="4">
    <source>
        <dbReference type="PROSITE-ProRule" id="PRU00196"/>
    </source>
</evidence>
<keyword evidence="9" id="KW-1185">Reference proteome</keyword>
<dbReference type="STRING" id="400682.A0A1X7U963"/>
<evidence type="ECO:0000256" key="5">
    <source>
        <dbReference type="SAM" id="Phobius"/>
    </source>
</evidence>
<dbReference type="SMART" id="SM00202">
    <property type="entry name" value="SR"/>
    <property type="match status" value="2"/>
</dbReference>
<dbReference type="PANTHER" id="PTHR19331">
    <property type="entry name" value="SCAVENGER RECEPTOR DOMAIN-CONTAINING"/>
    <property type="match status" value="1"/>
</dbReference>
<evidence type="ECO:0000313" key="8">
    <source>
        <dbReference type="EnsemblMetazoa" id="Aqu2.1.24497_001"/>
    </source>
</evidence>
<name>A0A1X7U963_AMPQE</name>